<evidence type="ECO:0000256" key="1">
    <source>
        <dbReference type="SAM" id="MobiDB-lite"/>
    </source>
</evidence>
<evidence type="ECO:0000313" key="3">
    <source>
        <dbReference type="Proteomes" id="UP000236732"/>
    </source>
</evidence>
<reference evidence="2 3" key="1">
    <citation type="submission" date="2016-10" db="EMBL/GenBank/DDBJ databases">
        <authorList>
            <person name="de Groot N.N."/>
        </authorList>
    </citation>
    <scope>NUCLEOTIDE SEQUENCE [LARGE SCALE GENOMIC DNA]</scope>
    <source>
        <strain evidence="2 3">CGMCC 4.7037</strain>
    </source>
</reference>
<dbReference type="AlphaFoldDB" id="A0A1H6EXF7"/>
<evidence type="ECO:0000313" key="2">
    <source>
        <dbReference type="EMBL" id="SEH02568.1"/>
    </source>
</evidence>
<proteinExistence type="predicted"/>
<dbReference type="Proteomes" id="UP000236732">
    <property type="component" value="Unassembled WGS sequence"/>
</dbReference>
<keyword evidence="3" id="KW-1185">Reference proteome</keyword>
<organism evidence="2 3">
    <name type="scientific">Nonomuraea solani</name>
    <dbReference type="NCBI Taxonomy" id="1144553"/>
    <lineage>
        <taxon>Bacteria</taxon>
        <taxon>Bacillati</taxon>
        <taxon>Actinomycetota</taxon>
        <taxon>Actinomycetes</taxon>
        <taxon>Streptosporangiales</taxon>
        <taxon>Streptosporangiaceae</taxon>
        <taxon>Nonomuraea</taxon>
    </lineage>
</organism>
<accession>A0A1H6EXF7</accession>
<dbReference type="EMBL" id="FNVT01000027">
    <property type="protein sequence ID" value="SEH02568.1"/>
    <property type="molecule type" value="Genomic_DNA"/>
</dbReference>
<feature type="region of interest" description="Disordered" evidence="1">
    <location>
        <begin position="375"/>
        <end position="398"/>
    </location>
</feature>
<sequence>MSDLSTVGGAVFEESFGDRVRALLRARPVADAADNAARQMWGGREYDVVTLALAAIDAVIAKQGFDHEVTYDEAVAGLAVLAAGAHPERSIDEHGAVARYVVDALLNRKEREAPFSYQVSIFRRDNDGSVRHRVGTAEFRLLTEHEDHRRGVNVLRASTDAINALVGGLEFDVEDEQAAIELMLARQLERGAFGQAEKAAERSLLLSIRYADELRTLLADTVRDIRTVLPQWVREVPEQLERNRTHLEERLATESRLLGHLRGALDAPDTEPEVAKASARIAALLEKCRQRHTELHGKLVNARTIFLDEQARQSFRPVGGLRNPDIMDGLYLPLLVLRADVAVEPAETFAVLVSGGQVPRVVRIADLVDDLLAPRRAPSLEDPPVPDEELGDPDPPAIPPEVLGAAARLVDEVGLPARLSDLLLSARAADLPAEVEQVIVLAALWKYAPETAQDVSTAVDTAARVLGAAAAVDADGARITLPGWSGDDLIVAQDEEALSRWAAVADRDAS</sequence>
<name>A0A1H6EXF7_9ACTN</name>
<protein>
    <submittedName>
        <fullName evidence="2">Uncharacterized protein</fullName>
    </submittedName>
</protein>
<gene>
    <name evidence="2" type="ORF">SAMN05444920_127107</name>
</gene>